<reference evidence="12 13" key="1">
    <citation type="journal article" date="2013" name="Genome Announc.">
        <title>Draft Genome Sequence of an Alphaproteobacterium, Caenispirillum salinarum AK4(T), Isolated from a Solar Saltern.</title>
        <authorList>
            <person name="Khatri I."/>
            <person name="Singh A."/>
            <person name="Korpole S."/>
            <person name="Pinnaka A.K."/>
            <person name="Subramanian S."/>
        </authorList>
    </citation>
    <scope>NUCLEOTIDE SEQUENCE [LARGE SCALE GENOMIC DNA]</scope>
    <source>
        <strain evidence="12 13">AK4</strain>
    </source>
</reference>
<dbReference type="PATRIC" id="fig|1238182.3.peg.195"/>
<dbReference type="SUPFAM" id="SSF56014">
    <property type="entry name" value="Nitrite and sulphite reductase 4Fe-4S domain-like"/>
    <property type="match status" value="2"/>
</dbReference>
<evidence type="ECO:0000313" key="12">
    <source>
        <dbReference type="EMBL" id="EKV32819.1"/>
    </source>
</evidence>
<evidence type="ECO:0000256" key="5">
    <source>
        <dbReference type="ARBA" id="ARBA00022617"/>
    </source>
</evidence>
<dbReference type="OrthoDB" id="9803707at2"/>
<dbReference type="PRINTS" id="PR00397">
    <property type="entry name" value="SIROHAEM"/>
</dbReference>
<dbReference type="GO" id="GO:0050311">
    <property type="term" value="F:sulfite reductase (ferredoxin) activity"/>
    <property type="evidence" value="ECO:0007669"/>
    <property type="project" value="TreeGrafter"/>
</dbReference>
<dbReference type="EMBL" id="ANHY01000002">
    <property type="protein sequence ID" value="EKV32819.1"/>
    <property type="molecule type" value="Genomic_DNA"/>
</dbReference>
<comment type="cofactor">
    <cofactor evidence="1">
        <name>siroheme</name>
        <dbReference type="ChEBI" id="CHEBI:60052"/>
    </cofactor>
</comment>
<keyword evidence="6" id="KW-0479">Metal-binding</keyword>
<dbReference type="GO" id="GO:0009337">
    <property type="term" value="C:sulfite reductase complex (NADPH)"/>
    <property type="evidence" value="ECO:0007669"/>
    <property type="project" value="TreeGrafter"/>
</dbReference>
<dbReference type="NCBIfam" id="NF010029">
    <property type="entry name" value="PRK13504.1"/>
    <property type="match status" value="1"/>
</dbReference>
<evidence type="ECO:0000259" key="10">
    <source>
        <dbReference type="Pfam" id="PF01077"/>
    </source>
</evidence>
<evidence type="ECO:0000259" key="11">
    <source>
        <dbReference type="Pfam" id="PF03460"/>
    </source>
</evidence>
<organism evidence="12 13">
    <name type="scientific">Caenispirillum salinarum AK4</name>
    <dbReference type="NCBI Taxonomy" id="1238182"/>
    <lineage>
        <taxon>Bacteria</taxon>
        <taxon>Pseudomonadati</taxon>
        <taxon>Pseudomonadota</taxon>
        <taxon>Alphaproteobacteria</taxon>
        <taxon>Rhodospirillales</taxon>
        <taxon>Novispirillaceae</taxon>
        <taxon>Caenispirillum</taxon>
    </lineage>
</organism>
<feature type="domain" description="Nitrite/sulphite reductase 4Fe-4S" evidence="10">
    <location>
        <begin position="170"/>
        <end position="323"/>
    </location>
</feature>
<feature type="domain" description="Nitrite/Sulfite reductase ferredoxin-like" evidence="11">
    <location>
        <begin position="344"/>
        <end position="412"/>
    </location>
</feature>
<evidence type="ECO:0000256" key="1">
    <source>
        <dbReference type="ARBA" id="ARBA00001929"/>
    </source>
</evidence>
<keyword evidence="5" id="KW-0349">Heme</keyword>
<dbReference type="AlphaFoldDB" id="K9H6X7"/>
<dbReference type="SUPFAM" id="SSF55124">
    <property type="entry name" value="Nitrite/Sulfite reductase N-terminal domain-like"/>
    <property type="match status" value="2"/>
</dbReference>
<evidence type="ECO:0000256" key="8">
    <source>
        <dbReference type="ARBA" id="ARBA00023004"/>
    </source>
</evidence>
<dbReference type="GO" id="GO:0016002">
    <property type="term" value="F:sulfite reductase activity"/>
    <property type="evidence" value="ECO:0007669"/>
    <property type="project" value="TreeGrafter"/>
</dbReference>
<evidence type="ECO:0000256" key="6">
    <source>
        <dbReference type="ARBA" id="ARBA00022723"/>
    </source>
</evidence>
<dbReference type="GO" id="GO:0046872">
    <property type="term" value="F:metal ion binding"/>
    <property type="evidence" value="ECO:0007669"/>
    <property type="project" value="UniProtKB-KW"/>
</dbReference>
<keyword evidence="8" id="KW-0408">Iron</keyword>
<dbReference type="InterPro" id="IPR006066">
    <property type="entry name" value="NO2/SO3_Rdtase_FeS/sirohaem_BS"/>
</dbReference>
<dbReference type="Gene3D" id="3.30.413.10">
    <property type="entry name" value="Sulfite Reductase Hemoprotein, domain 1"/>
    <property type="match status" value="2"/>
</dbReference>
<evidence type="ECO:0000256" key="9">
    <source>
        <dbReference type="ARBA" id="ARBA00023014"/>
    </source>
</evidence>
<dbReference type="GO" id="GO:0051539">
    <property type="term" value="F:4 iron, 4 sulfur cluster binding"/>
    <property type="evidence" value="ECO:0007669"/>
    <property type="project" value="UniProtKB-KW"/>
</dbReference>
<dbReference type="PANTHER" id="PTHR11493:SF47">
    <property type="entry name" value="SULFITE REDUCTASE [NADPH] SUBUNIT BETA"/>
    <property type="match status" value="1"/>
</dbReference>
<keyword evidence="9" id="KW-0411">Iron-sulfur</keyword>
<dbReference type="PROSITE" id="PS00365">
    <property type="entry name" value="NIR_SIR"/>
    <property type="match status" value="1"/>
</dbReference>
<dbReference type="GO" id="GO:0000103">
    <property type="term" value="P:sulfate assimilation"/>
    <property type="evidence" value="ECO:0007669"/>
    <property type="project" value="TreeGrafter"/>
</dbReference>
<protein>
    <submittedName>
        <fullName evidence="12">Ferredoxin--sulfite reductase</fullName>
    </submittedName>
</protein>
<dbReference type="PANTHER" id="PTHR11493">
    <property type="entry name" value="SULFITE REDUCTASE [NADPH] SUBUNIT BETA-RELATED"/>
    <property type="match status" value="1"/>
</dbReference>
<dbReference type="GO" id="GO:0020037">
    <property type="term" value="F:heme binding"/>
    <property type="evidence" value="ECO:0007669"/>
    <property type="project" value="InterPro"/>
</dbReference>
<feature type="domain" description="Nitrite/Sulfite reductase ferredoxin-like" evidence="11">
    <location>
        <begin position="69"/>
        <end position="127"/>
    </location>
</feature>
<dbReference type="eggNOG" id="COG0155">
    <property type="taxonomic scope" value="Bacteria"/>
</dbReference>
<evidence type="ECO:0000256" key="2">
    <source>
        <dbReference type="ARBA" id="ARBA00001966"/>
    </source>
</evidence>
<accession>K9H6X7</accession>
<keyword evidence="7" id="KW-0560">Oxidoreductase</keyword>
<dbReference type="InterPro" id="IPR045169">
    <property type="entry name" value="NO2/SO3_Rdtase_4Fe4S_prot"/>
</dbReference>
<dbReference type="InterPro" id="IPR005117">
    <property type="entry name" value="NiRdtase/SiRdtase_haem-b_fer"/>
</dbReference>
<dbReference type="RefSeq" id="WP_009538646.1">
    <property type="nucleotide sequence ID" value="NZ_ANHY01000002.1"/>
</dbReference>
<dbReference type="Gene3D" id="3.90.480.10">
    <property type="entry name" value="Sulfite Reductase Hemoprotein,Domain 2"/>
    <property type="match status" value="1"/>
</dbReference>
<dbReference type="Pfam" id="PF03460">
    <property type="entry name" value="NIR_SIR_ferr"/>
    <property type="match status" value="2"/>
</dbReference>
<comment type="similarity">
    <text evidence="3">Belongs to the nitrite and sulfite reductase 4Fe-4S domain family.</text>
</comment>
<comment type="caution">
    <text evidence="12">The sequence shown here is derived from an EMBL/GenBank/DDBJ whole genome shotgun (WGS) entry which is preliminary data.</text>
</comment>
<dbReference type="Pfam" id="PF01077">
    <property type="entry name" value="NIR_SIR"/>
    <property type="match status" value="1"/>
</dbReference>
<keyword evidence="4" id="KW-0004">4Fe-4S</keyword>
<dbReference type="Proteomes" id="UP000009881">
    <property type="component" value="Unassembled WGS sequence"/>
</dbReference>
<comment type="cofactor">
    <cofactor evidence="2">
        <name>[4Fe-4S] cluster</name>
        <dbReference type="ChEBI" id="CHEBI:49883"/>
    </cofactor>
</comment>
<dbReference type="InterPro" id="IPR036136">
    <property type="entry name" value="Nit/Sulf_reduc_fer-like_dom_sf"/>
</dbReference>
<dbReference type="InterPro" id="IPR006067">
    <property type="entry name" value="NO2/SO3_Rdtase_4Fe4S_dom"/>
</dbReference>
<evidence type="ECO:0000313" key="13">
    <source>
        <dbReference type="Proteomes" id="UP000009881"/>
    </source>
</evidence>
<gene>
    <name evidence="12" type="ORF">C882_1657</name>
</gene>
<proteinExistence type="inferred from homology"/>
<sequence length="569" mass="62407">MAQKRTAPSAVEAIKQESKGLRGTLKAELAEPGAFTEAAHQLLKFHGAYEQFDRDTATARKKQGLEKEYSVMVRAKIPGGRVTAAQYLALDTLADTCGNGSLRVTTRQGIQYHGILKGDLKAAIAGINDSLLTTLGACGDVVRNVMSHPAPIADAKHRRLEEDARRISERFNWTSGAYHEIWLDGEPVDMGADGLAKEDAIYGKLYLPRKFKIGIALPEDNSVDILTHDLGIIPLFEGETLTGYNFALGGGLGQTHNREDTFPRLGTPLVFVGPDDLIRGVEAVVALQRDHGNRADRKRARLKYVLEDKGIPWVRKTLEEYFGGLLEDARPMPAFQVADHMGWHEQGDGRWYLGLPVSSGRIQDTEAVRLRTALRTVVKRFGVDMVLTPEQDVILSNVEPSDRTDIEDELRARGVRLAEDIVTLDRWTLACPALPTCGLALTEAERVRDPLVAAIHAEMERHGIGTEAVSLRITGCPNGCARPPTAEIGLVGRMPGKYAVFVGGSFEGTRLNEKLQDKVPEADVPVLLGRLFGLFTEQRQDGERFGDFCHRLGTQALADHLNAMAEAAE</sequence>
<evidence type="ECO:0000256" key="4">
    <source>
        <dbReference type="ARBA" id="ARBA00022485"/>
    </source>
</evidence>
<dbReference type="STRING" id="1238182.C882_1657"/>
<evidence type="ECO:0000256" key="7">
    <source>
        <dbReference type="ARBA" id="ARBA00023002"/>
    </source>
</evidence>
<keyword evidence="13" id="KW-1185">Reference proteome</keyword>
<evidence type="ECO:0000256" key="3">
    <source>
        <dbReference type="ARBA" id="ARBA00010429"/>
    </source>
</evidence>
<name>K9H6X7_9PROT</name>
<dbReference type="InterPro" id="IPR045854">
    <property type="entry name" value="NO2/SO3_Rdtase_4Fe4S_sf"/>
</dbReference>